<dbReference type="PANTHER" id="PTHR42879:SF2">
    <property type="entry name" value="3-OXOACYL-[ACYL-CARRIER-PROTEIN] REDUCTASE FABG"/>
    <property type="match status" value="1"/>
</dbReference>
<dbReference type="Proteomes" id="UP000502508">
    <property type="component" value="Chromosome"/>
</dbReference>
<evidence type="ECO:0000313" key="4">
    <source>
        <dbReference type="Proteomes" id="UP000502508"/>
    </source>
</evidence>
<dbReference type="RefSeq" id="WP_173037619.1">
    <property type="nucleotide sequence ID" value="NZ_AP022870.1"/>
</dbReference>
<organism evidence="3 4">
    <name type="scientific">Phytohabitans flavus</name>
    <dbReference type="NCBI Taxonomy" id="1076124"/>
    <lineage>
        <taxon>Bacteria</taxon>
        <taxon>Bacillati</taxon>
        <taxon>Actinomycetota</taxon>
        <taxon>Actinomycetes</taxon>
        <taxon>Micromonosporales</taxon>
        <taxon>Micromonosporaceae</taxon>
    </lineage>
</organism>
<dbReference type="SUPFAM" id="SSF51735">
    <property type="entry name" value="NAD(P)-binding Rossmann-fold domains"/>
    <property type="match status" value="1"/>
</dbReference>
<dbReference type="AlphaFoldDB" id="A0A6F8XW00"/>
<name>A0A6F8XW00_9ACTN</name>
<keyword evidence="4" id="KW-1185">Reference proteome</keyword>
<dbReference type="CDD" id="cd05233">
    <property type="entry name" value="SDR_c"/>
    <property type="match status" value="1"/>
</dbReference>
<dbReference type="PANTHER" id="PTHR42879">
    <property type="entry name" value="3-OXOACYL-(ACYL-CARRIER-PROTEIN) REDUCTASE"/>
    <property type="match status" value="1"/>
</dbReference>
<dbReference type="PRINTS" id="PR00081">
    <property type="entry name" value="GDHRDH"/>
</dbReference>
<keyword evidence="2" id="KW-0560">Oxidoreductase</keyword>
<proteinExistence type="inferred from homology"/>
<dbReference type="InterPro" id="IPR036291">
    <property type="entry name" value="NAD(P)-bd_dom_sf"/>
</dbReference>
<reference evidence="3 4" key="1">
    <citation type="submission" date="2020-03" db="EMBL/GenBank/DDBJ databases">
        <title>Whole genome shotgun sequence of Phytohabitans flavus NBRC 107702.</title>
        <authorList>
            <person name="Komaki H."/>
            <person name="Tamura T."/>
        </authorList>
    </citation>
    <scope>NUCLEOTIDE SEQUENCE [LARGE SCALE GENOMIC DNA]</scope>
    <source>
        <strain evidence="3 4">NBRC 107702</strain>
    </source>
</reference>
<evidence type="ECO:0000313" key="3">
    <source>
        <dbReference type="EMBL" id="BCB77979.1"/>
    </source>
</evidence>
<dbReference type="PRINTS" id="PR00080">
    <property type="entry name" value="SDRFAMILY"/>
</dbReference>
<evidence type="ECO:0000256" key="2">
    <source>
        <dbReference type="ARBA" id="ARBA00023002"/>
    </source>
</evidence>
<comment type="similarity">
    <text evidence="1">Belongs to the short-chain dehydrogenases/reductases (SDR) family.</text>
</comment>
<reference evidence="3 4" key="2">
    <citation type="submission" date="2020-03" db="EMBL/GenBank/DDBJ databases">
        <authorList>
            <person name="Ichikawa N."/>
            <person name="Kimura A."/>
            <person name="Kitahashi Y."/>
            <person name="Uohara A."/>
        </authorList>
    </citation>
    <scope>NUCLEOTIDE SEQUENCE [LARGE SCALE GENOMIC DNA]</scope>
    <source>
        <strain evidence="3 4">NBRC 107702</strain>
    </source>
</reference>
<sequence length="257" mass="27434">MPLDDPDLTGRRVLVTGGGDGLGRQMTEAFVDAGATVVICGRREEPLARTAEELADRGTVIPVRADVTEPADVDALVAAAGEIDVLVNNAGLAHRAPWPQARSEDWRWIMTLNVESPFWLFQRFVPGMIERGWGRVINVASVYGLVGGDASRYPGLDLDIASYFASKHAVIGLTRFLAAQVGASGVTVNALCPGMFPSPANDDALRPEVIAALEQGTPMRRLGTDRELRSAVLFLAAPASSFVTGHSLVVDGGWTVW</sequence>
<protein>
    <submittedName>
        <fullName evidence="3">Short-chain dehydrogenase</fullName>
    </submittedName>
</protein>
<accession>A0A6F8XW00</accession>
<dbReference type="FunFam" id="3.40.50.720:FF:000084">
    <property type="entry name" value="Short-chain dehydrogenase reductase"/>
    <property type="match status" value="1"/>
</dbReference>
<dbReference type="GO" id="GO:0016491">
    <property type="term" value="F:oxidoreductase activity"/>
    <property type="evidence" value="ECO:0007669"/>
    <property type="project" value="UniProtKB-KW"/>
</dbReference>
<dbReference type="EMBL" id="AP022870">
    <property type="protein sequence ID" value="BCB77979.1"/>
    <property type="molecule type" value="Genomic_DNA"/>
</dbReference>
<dbReference type="KEGG" id="pfla:Pflav_043890"/>
<dbReference type="Gene3D" id="3.40.50.720">
    <property type="entry name" value="NAD(P)-binding Rossmann-like Domain"/>
    <property type="match status" value="1"/>
</dbReference>
<gene>
    <name evidence="3" type="ORF">Pflav_043890</name>
</gene>
<dbReference type="InterPro" id="IPR002347">
    <property type="entry name" value="SDR_fam"/>
</dbReference>
<dbReference type="InterPro" id="IPR050259">
    <property type="entry name" value="SDR"/>
</dbReference>
<dbReference type="Pfam" id="PF13561">
    <property type="entry name" value="adh_short_C2"/>
    <property type="match status" value="1"/>
</dbReference>
<evidence type="ECO:0000256" key="1">
    <source>
        <dbReference type="ARBA" id="ARBA00006484"/>
    </source>
</evidence>